<dbReference type="PANTHER" id="PTHR11161:SF0">
    <property type="entry name" value="O-ACYLTRANSFERASE LIKE PROTEIN"/>
    <property type="match status" value="1"/>
</dbReference>
<feature type="transmembrane region" description="Helical" evidence="2">
    <location>
        <begin position="349"/>
        <end position="368"/>
    </location>
</feature>
<dbReference type="OrthoDB" id="293524at2759"/>
<dbReference type="InParanoid" id="A0A078AUW6"/>
<organism evidence="4 5">
    <name type="scientific">Stylonychia lemnae</name>
    <name type="common">Ciliate</name>
    <dbReference type="NCBI Taxonomy" id="5949"/>
    <lineage>
        <taxon>Eukaryota</taxon>
        <taxon>Sar</taxon>
        <taxon>Alveolata</taxon>
        <taxon>Ciliophora</taxon>
        <taxon>Intramacronucleata</taxon>
        <taxon>Spirotrichea</taxon>
        <taxon>Stichotrichia</taxon>
        <taxon>Sporadotrichida</taxon>
        <taxon>Oxytrichidae</taxon>
        <taxon>Stylonychinae</taxon>
        <taxon>Stylonychia</taxon>
    </lineage>
</organism>
<feature type="compositionally biased region" description="Basic and acidic residues" evidence="1">
    <location>
        <begin position="167"/>
        <end position="176"/>
    </location>
</feature>
<protein>
    <recommendedName>
        <fullName evidence="3">Acyltransferase 3 domain-containing protein</fullName>
    </recommendedName>
</protein>
<dbReference type="InterPro" id="IPR002656">
    <property type="entry name" value="Acyl_transf_3_dom"/>
</dbReference>
<sequence>MIEDIYRNSGKDYNDLGRYEDCLNVTDFHYILASVPKAFPIPMSIGLCVPKICKTSDFNSYKTFLVAELNQIIPNVFEGIKGFDLNIKLKNDDMIFENSESKNDEITRANALSWFTVLLIFFFTMTVILSTFAAWYFHKEQERKIQEEKEKLAKRQEKKSKKKRNGNKADDQSEIKNRKRTLKYKENFAEEDKEQEDMVTNESARHKKSSSKKIKVIKNQEPTMMEKIIKCFSLWNSLEQLYKPRVSNDHRQFEIFNGLRVFCINWIILGNTFFYILKGPIQNMGIIQEFMSDFLFSLVLAADFIVDIFFYMTAFVSSYFLLIRLHQNYGSFGQWTQVMRLYLHRFMRLFPTYLFALFFYWKFLTLFGGEGPMFFMYSTQTECSRFWFWHITFLNNLIPFARDDTCMPWTWYLANDFQFYLLVPLFVHLYYNKRRIFYYVVGGIFFVSKIIQLSVILANDLSVSYFTYNDEYWTVYYVKPYSRIPVYLIGVILGCNYFSYKYESPDSFGIIPRFYKTLLDSKIKSTLFSIAGFVICLIIVMLMQLINNSPNNGSLAGNLFYLLLSRPLFIIGVFLQLMPMILGQPSFRTPRKFLSHKFWLPYSKLTYGAFLTHGMFMQFREYNTERGHWVSGYDTFLYYFAFVAFSYLFALLLAIVIEFPIASMYKEFIYQLPPTGNVSEIYNKQSSNNDEETLDYQRDAEKQVKINQDREERRRKQKDKEERLKILDDDDDDEIFDSNATISELVKPSDFKAIHTPNQSKRM</sequence>
<dbReference type="GO" id="GO:0016747">
    <property type="term" value="F:acyltransferase activity, transferring groups other than amino-acyl groups"/>
    <property type="evidence" value="ECO:0007669"/>
    <property type="project" value="InterPro"/>
</dbReference>
<feature type="transmembrane region" description="Helical" evidence="2">
    <location>
        <begin position="409"/>
        <end position="429"/>
    </location>
</feature>
<name>A0A078AUW6_STYLE</name>
<dbReference type="InterPro" id="IPR052728">
    <property type="entry name" value="O2_lipid_transport_reg"/>
</dbReference>
<gene>
    <name evidence="4" type="primary">Contig227.g263</name>
    <name evidence="4" type="ORF">STYLEM_15090</name>
</gene>
<feature type="transmembrane region" description="Helical" evidence="2">
    <location>
        <begin position="484"/>
        <end position="502"/>
    </location>
</feature>
<feature type="transmembrane region" description="Helical" evidence="2">
    <location>
        <begin position="558"/>
        <end position="577"/>
    </location>
</feature>
<dbReference type="Proteomes" id="UP000039865">
    <property type="component" value="Unassembled WGS sequence"/>
</dbReference>
<dbReference type="AlphaFoldDB" id="A0A078AUW6"/>
<feature type="transmembrane region" description="Helical" evidence="2">
    <location>
        <begin position="255"/>
        <end position="276"/>
    </location>
</feature>
<dbReference type="OMA" id="QFEPGFN"/>
<dbReference type="EMBL" id="CCKQ01014250">
    <property type="protein sequence ID" value="CDW85999.1"/>
    <property type="molecule type" value="Genomic_DNA"/>
</dbReference>
<reference evidence="4 5" key="1">
    <citation type="submission" date="2014-06" db="EMBL/GenBank/DDBJ databases">
        <authorList>
            <person name="Swart Estienne"/>
        </authorList>
    </citation>
    <scope>NUCLEOTIDE SEQUENCE [LARGE SCALE GENOMIC DNA]</scope>
    <source>
        <strain evidence="4 5">130c</strain>
    </source>
</reference>
<dbReference type="Pfam" id="PF01757">
    <property type="entry name" value="Acyl_transf_3"/>
    <property type="match status" value="1"/>
</dbReference>
<keyword evidence="2" id="KW-1133">Transmembrane helix</keyword>
<feature type="transmembrane region" description="Helical" evidence="2">
    <location>
        <begin position="636"/>
        <end position="657"/>
    </location>
</feature>
<evidence type="ECO:0000313" key="4">
    <source>
        <dbReference type="EMBL" id="CDW85999.1"/>
    </source>
</evidence>
<evidence type="ECO:0000256" key="1">
    <source>
        <dbReference type="SAM" id="MobiDB-lite"/>
    </source>
</evidence>
<evidence type="ECO:0000256" key="2">
    <source>
        <dbReference type="SAM" id="Phobius"/>
    </source>
</evidence>
<feature type="transmembrane region" description="Helical" evidence="2">
    <location>
        <begin position="111"/>
        <end position="137"/>
    </location>
</feature>
<keyword evidence="5" id="KW-1185">Reference proteome</keyword>
<keyword evidence="2" id="KW-0812">Transmembrane</keyword>
<dbReference type="PANTHER" id="PTHR11161">
    <property type="entry name" value="O-ACYLTRANSFERASE"/>
    <property type="match status" value="1"/>
</dbReference>
<evidence type="ECO:0000259" key="3">
    <source>
        <dbReference type="Pfam" id="PF01757"/>
    </source>
</evidence>
<feature type="transmembrane region" description="Helical" evidence="2">
    <location>
        <begin position="523"/>
        <end position="546"/>
    </location>
</feature>
<proteinExistence type="predicted"/>
<feature type="transmembrane region" description="Helical" evidence="2">
    <location>
        <begin position="598"/>
        <end position="616"/>
    </location>
</feature>
<accession>A0A078AUW6</accession>
<feature type="transmembrane region" description="Helical" evidence="2">
    <location>
        <begin position="296"/>
        <end position="322"/>
    </location>
</feature>
<feature type="domain" description="Acyltransferase 3" evidence="3">
    <location>
        <begin position="256"/>
        <end position="654"/>
    </location>
</feature>
<feature type="compositionally biased region" description="Basic residues" evidence="1">
    <location>
        <begin position="156"/>
        <end position="166"/>
    </location>
</feature>
<evidence type="ECO:0000313" key="5">
    <source>
        <dbReference type="Proteomes" id="UP000039865"/>
    </source>
</evidence>
<keyword evidence="2" id="KW-0472">Membrane</keyword>
<feature type="transmembrane region" description="Helical" evidence="2">
    <location>
        <begin position="436"/>
        <end position="458"/>
    </location>
</feature>
<feature type="region of interest" description="Disordered" evidence="1">
    <location>
        <begin position="150"/>
        <end position="212"/>
    </location>
</feature>